<organism evidence="1 2">
    <name type="scientific">Microbacterium mitrae</name>
    <dbReference type="NCBI Taxonomy" id="664640"/>
    <lineage>
        <taxon>Bacteria</taxon>
        <taxon>Bacillati</taxon>
        <taxon>Actinomycetota</taxon>
        <taxon>Actinomycetes</taxon>
        <taxon>Micrococcales</taxon>
        <taxon>Microbacteriaceae</taxon>
        <taxon>Microbacterium</taxon>
    </lineage>
</organism>
<sequence length="88" mass="9738">MSVLSGVEAVPFDLRWLQADDDVFVATHEGEYAGFIAVAPAAGYFAHGARGERLGKYRTRALAQDAVQHARAKTRPILRAKARKMVRR</sequence>
<dbReference type="RefSeq" id="WP_147826165.1">
    <property type="nucleotide sequence ID" value="NZ_BAAARG010000003.1"/>
</dbReference>
<dbReference type="OrthoDB" id="5080267at2"/>
<name>A0A5C8HN94_9MICO</name>
<comment type="caution">
    <text evidence="1">The sequence shown here is derived from an EMBL/GenBank/DDBJ whole genome shotgun (WGS) entry which is preliminary data.</text>
</comment>
<protein>
    <submittedName>
        <fullName evidence="1">Uncharacterized protein</fullName>
    </submittedName>
</protein>
<reference evidence="1 2" key="1">
    <citation type="submission" date="2019-08" db="EMBL/GenBank/DDBJ databases">
        <authorList>
            <person name="Dong K."/>
        </authorList>
    </citation>
    <scope>NUCLEOTIDE SEQUENCE [LARGE SCALE GENOMIC DNA]</scope>
    <source>
        <strain evidence="1 2">M4-8</strain>
    </source>
</reference>
<accession>A0A5C8HN94</accession>
<dbReference type="Proteomes" id="UP000321196">
    <property type="component" value="Unassembled WGS sequence"/>
</dbReference>
<gene>
    <name evidence="1" type="ORF">FVP60_10105</name>
</gene>
<evidence type="ECO:0000313" key="1">
    <source>
        <dbReference type="EMBL" id="TXK04109.1"/>
    </source>
</evidence>
<dbReference type="AlphaFoldDB" id="A0A5C8HN94"/>
<dbReference type="EMBL" id="VRSW01000003">
    <property type="protein sequence ID" value="TXK04109.1"/>
    <property type="molecule type" value="Genomic_DNA"/>
</dbReference>
<keyword evidence="2" id="KW-1185">Reference proteome</keyword>
<proteinExistence type="predicted"/>
<evidence type="ECO:0000313" key="2">
    <source>
        <dbReference type="Proteomes" id="UP000321196"/>
    </source>
</evidence>